<dbReference type="SUPFAM" id="SSF46955">
    <property type="entry name" value="Putative DNA-binding domain"/>
    <property type="match status" value="1"/>
</dbReference>
<dbReference type="InterPro" id="IPR009061">
    <property type="entry name" value="DNA-bd_dom_put_sf"/>
</dbReference>
<protein>
    <submittedName>
        <fullName evidence="3">DNA-binding protein</fullName>
    </submittedName>
</protein>
<feature type="region of interest" description="Disordered" evidence="1">
    <location>
        <begin position="60"/>
        <end position="83"/>
    </location>
</feature>
<organism evidence="3 4">
    <name type="scientific">Acetobacter pomorum</name>
    <dbReference type="NCBI Taxonomy" id="65959"/>
    <lineage>
        <taxon>Bacteria</taxon>
        <taxon>Pseudomonadati</taxon>
        <taxon>Pseudomonadota</taxon>
        <taxon>Alphaproteobacteria</taxon>
        <taxon>Acetobacterales</taxon>
        <taxon>Acetobacteraceae</taxon>
        <taxon>Acetobacter</taxon>
    </lineage>
</organism>
<dbReference type="InterPro" id="IPR010093">
    <property type="entry name" value="SinI_DNA-bd"/>
</dbReference>
<reference evidence="3 4" key="1">
    <citation type="submission" date="2017-09" db="EMBL/GenBank/DDBJ databases">
        <authorList>
            <person name="Kim K.H."/>
            <person name="Chun B.H."/>
            <person name="Han G.S."/>
            <person name="Hyun S.G."/>
            <person name="Jeon C.O."/>
        </authorList>
    </citation>
    <scope>NUCLEOTIDE SEQUENCE [LARGE SCALE GENOMIC DNA]</scope>
    <source>
        <strain evidence="3 4">SH</strain>
    </source>
</reference>
<dbReference type="Pfam" id="PF12728">
    <property type="entry name" value="HTH_17"/>
    <property type="match status" value="1"/>
</dbReference>
<sequence length="98" mass="11001">MKTAHEPTCCRISALAQRWDCSPTKIRRMVETGELPSLRLGRMVRIPMQAIKEFEEKQCQTQTQKSPDCAESPNEAHGTSITNANASLRAARIGFRLN</sequence>
<keyword evidence="3" id="KW-0238">DNA-binding</keyword>
<gene>
    <name evidence="3" type="ORF">CJF59_00225</name>
</gene>
<evidence type="ECO:0000313" key="4">
    <source>
        <dbReference type="Proteomes" id="UP000256572"/>
    </source>
</evidence>
<accession>A0AAN1PKB3</accession>
<feature type="domain" description="Helix-turn-helix" evidence="2">
    <location>
        <begin position="15"/>
        <end position="58"/>
    </location>
</feature>
<name>A0AAN1PKB3_9PROT</name>
<dbReference type="EMBL" id="CP023189">
    <property type="protein sequence ID" value="AXN01594.1"/>
    <property type="molecule type" value="Genomic_DNA"/>
</dbReference>
<dbReference type="NCBIfam" id="TIGR01764">
    <property type="entry name" value="excise"/>
    <property type="match status" value="1"/>
</dbReference>
<proteinExistence type="predicted"/>
<evidence type="ECO:0000256" key="1">
    <source>
        <dbReference type="SAM" id="MobiDB-lite"/>
    </source>
</evidence>
<dbReference type="AlphaFoldDB" id="A0AAN1PKB3"/>
<reference evidence="3 4" key="2">
    <citation type="submission" date="2018-08" db="EMBL/GenBank/DDBJ databases">
        <title>Acetobacter oryzifermentans sp. nov., isolated from Korea traditional vinegar and reclassification of Acetobacter pasteurianus subsp. ascendens (Henneberg 1898) as Acetobacter ascendens comb. nov.</title>
        <authorList>
            <person name="Cho G.Y."/>
            <person name="Lee S.H."/>
        </authorList>
    </citation>
    <scope>NUCLEOTIDE SEQUENCE [LARGE SCALE GENOMIC DNA]</scope>
    <source>
        <strain evidence="3 4">SH</strain>
    </source>
</reference>
<dbReference type="GO" id="GO:0003677">
    <property type="term" value="F:DNA binding"/>
    <property type="evidence" value="ECO:0007669"/>
    <property type="project" value="UniProtKB-KW"/>
</dbReference>
<evidence type="ECO:0000313" key="3">
    <source>
        <dbReference type="EMBL" id="AXN01594.1"/>
    </source>
</evidence>
<evidence type="ECO:0000259" key="2">
    <source>
        <dbReference type="Pfam" id="PF12728"/>
    </source>
</evidence>
<dbReference type="InterPro" id="IPR041657">
    <property type="entry name" value="HTH_17"/>
</dbReference>
<dbReference type="Proteomes" id="UP000256572">
    <property type="component" value="Chromosome"/>
</dbReference>